<evidence type="ECO:0000259" key="4">
    <source>
        <dbReference type="SMART" id="SM00496"/>
    </source>
</evidence>
<keyword evidence="5" id="KW-0540">Nuclease</keyword>
<feature type="domain" description="Nuclease associated modular" evidence="4">
    <location>
        <begin position="198"/>
        <end position="214"/>
    </location>
</feature>
<keyword evidence="6" id="KW-1185">Reference proteome</keyword>
<name>M1HVP2_9PHYC</name>
<dbReference type="InterPro" id="IPR003611">
    <property type="entry name" value="NUMOD3"/>
</dbReference>
<dbReference type="EMBL" id="JX997159">
    <property type="protein sequence ID" value="AGE50465.1"/>
    <property type="molecule type" value="Genomic_DNA"/>
</dbReference>
<dbReference type="Gene3D" id="3.40.1440.10">
    <property type="entry name" value="GIY-YIG endonuclease"/>
    <property type="match status" value="1"/>
</dbReference>
<keyword evidence="5" id="KW-0255">Endonuclease</keyword>
<evidence type="ECO:0000256" key="1">
    <source>
        <dbReference type="ARBA" id="ARBA00010045"/>
    </source>
</evidence>
<dbReference type="NCBIfam" id="TIGR01453">
    <property type="entry name" value="grpIintron_endo"/>
    <property type="match status" value="1"/>
</dbReference>
<feature type="region of interest" description="Disordered" evidence="2">
    <location>
        <begin position="1"/>
        <end position="26"/>
    </location>
</feature>
<protein>
    <submittedName>
        <fullName evidence="5">GIY-YIG catalytic domain-containing endonuclease</fullName>
    </submittedName>
</protein>
<evidence type="ECO:0000313" key="6">
    <source>
        <dbReference type="Proteomes" id="UP000243236"/>
    </source>
</evidence>
<proteinExistence type="predicted"/>
<keyword evidence="5" id="KW-0378">Hydrolase</keyword>
<dbReference type="InterPro" id="IPR035901">
    <property type="entry name" value="GIY-YIG_endonuc_sf"/>
</dbReference>
<feature type="compositionally biased region" description="Basic and acidic residues" evidence="2">
    <location>
        <begin position="1"/>
        <end position="15"/>
    </location>
</feature>
<dbReference type="GO" id="GO:0004519">
    <property type="term" value="F:endonuclease activity"/>
    <property type="evidence" value="ECO:0007669"/>
    <property type="project" value="UniProtKB-KW"/>
</dbReference>
<evidence type="ECO:0000256" key="2">
    <source>
        <dbReference type="SAM" id="MobiDB-lite"/>
    </source>
</evidence>
<feature type="domain" description="GIY-YIG" evidence="3">
    <location>
        <begin position="108"/>
        <end position="196"/>
    </location>
</feature>
<dbReference type="GeneID" id="41900366"/>
<dbReference type="Proteomes" id="UP000243236">
    <property type="component" value="Segment"/>
</dbReference>
<dbReference type="SUPFAM" id="SSF82771">
    <property type="entry name" value="GIY-YIG endonuclease"/>
    <property type="match status" value="1"/>
</dbReference>
<organism evidence="5 6">
    <name type="scientific">Paramecium bursaria Chlorella virus CVA-1</name>
    <dbReference type="NCBI Taxonomy" id="42683"/>
    <lineage>
        <taxon>Viruses</taxon>
        <taxon>Varidnaviria</taxon>
        <taxon>Bamfordvirae</taxon>
        <taxon>Nucleocytoviricota</taxon>
        <taxon>Megaviricetes</taxon>
        <taxon>Algavirales</taxon>
        <taxon>Phycodnaviridae</taxon>
        <taxon>Chlorovirus</taxon>
        <taxon>Chlorovirus conductrix</taxon>
        <taxon>Paramecium bursaria Chlorella virus A1</taxon>
    </lineage>
</organism>
<dbReference type="SUPFAM" id="SSF64496">
    <property type="entry name" value="DNA-binding domain of intron-encoded endonucleases"/>
    <property type="match status" value="1"/>
</dbReference>
<accession>M1HVP2</accession>
<dbReference type="SMART" id="SM00465">
    <property type="entry name" value="GIYc"/>
    <property type="match status" value="1"/>
</dbReference>
<dbReference type="SMART" id="SM00496">
    <property type="entry name" value="IENR2"/>
    <property type="match status" value="2"/>
</dbReference>
<dbReference type="InterPro" id="IPR000305">
    <property type="entry name" value="GIY-YIG_endonuc"/>
</dbReference>
<evidence type="ECO:0000259" key="3">
    <source>
        <dbReference type="SMART" id="SM00465"/>
    </source>
</evidence>
<comment type="similarity">
    <text evidence="1">To endonucleases of group I introns of fungi and phage.</text>
</comment>
<reference evidence="5 6" key="1">
    <citation type="submission" date="2012-10" db="EMBL/GenBank/DDBJ databases">
        <title>Towards defining the chloroviruses: a genomic journey through a genus of large DNA viruses.</title>
        <authorList>
            <person name="Jeanniard A."/>
            <person name="Dunigan D.D."/>
            <person name="Gurnon J.R."/>
            <person name="Agarkova I."/>
            <person name="Kang M."/>
            <person name="Vitek J."/>
            <person name="Duncan G."/>
            <person name="McClung O.W."/>
            <person name="Larsen M."/>
            <person name="Claverie J.-M."/>
            <person name="Van Etten J.L."/>
            <person name="Blanc G."/>
        </authorList>
    </citation>
    <scope>NUCLEOTIDE SEQUENCE [LARGE SCALE GENOMIC DNA]</scope>
</reference>
<sequence length="347" mass="40638">MHPEHTSPNHLEHTDTNPSHLGHMDTSLSRLGHTHTSLSQFLSTNQVLIMCLLHAAASCKTSIYIYIDKTDLQVKYHQRKAIMDICEEYLPYDVTMFWEFFRWERRKKGHIYLQQFPNGKLYAGQTTRFADRMNDYSKNCGSSLHHKNALKKYGWSNVHVLSIECPVYMLDTIEIFLISYYNLTNPKNGYNKQSGGRKTYKVSKETRSIMSKLMIERLAINGHPMLGKTGVNSPLFGRKHTKETITKMKKPKKEETREKMRKSKSESHCENISKCQLGSKNHQAKPVMVFGNVYNCMQDASDSLRPIFKLKKKNFLKAWKSYKCYENDIIMLDKDVYYYMTSKWFYA</sequence>
<dbReference type="RefSeq" id="YP_009701801.1">
    <property type="nucleotide sequence ID" value="NC_044937.1"/>
</dbReference>
<feature type="domain" description="Nuclease associated modular" evidence="4">
    <location>
        <begin position="236"/>
        <end position="252"/>
    </location>
</feature>
<dbReference type="InterPro" id="IPR006350">
    <property type="entry name" value="Intron_endoG1"/>
</dbReference>
<dbReference type="KEGG" id="vg:41900366"/>
<gene>
    <name evidence="5" type="primary">CVA-1_332L</name>
    <name evidence="5" type="ORF">PBCVCVA1_332L</name>
</gene>
<dbReference type="GO" id="GO:0003677">
    <property type="term" value="F:DNA binding"/>
    <property type="evidence" value="ECO:0007669"/>
    <property type="project" value="InterPro"/>
</dbReference>
<evidence type="ECO:0000313" key="5">
    <source>
        <dbReference type="EMBL" id="AGE50465.1"/>
    </source>
</evidence>